<organism evidence="3 4">
    <name type="scientific">Agromyces atrinae</name>
    <dbReference type="NCBI Taxonomy" id="592376"/>
    <lineage>
        <taxon>Bacteria</taxon>
        <taxon>Bacillati</taxon>
        <taxon>Actinomycetota</taxon>
        <taxon>Actinomycetes</taxon>
        <taxon>Micrococcales</taxon>
        <taxon>Microbacteriaceae</taxon>
        <taxon>Agromyces</taxon>
    </lineage>
</organism>
<evidence type="ECO:0000313" key="4">
    <source>
        <dbReference type="Proteomes" id="UP000292686"/>
    </source>
</evidence>
<dbReference type="Proteomes" id="UP000292686">
    <property type="component" value="Unassembled WGS sequence"/>
</dbReference>
<reference evidence="2 5" key="2">
    <citation type="submission" date="2020-07" db="EMBL/GenBank/DDBJ databases">
        <title>Sequencing the genomes of 1000 actinobacteria strains.</title>
        <authorList>
            <person name="Klenk H.-P."/>
        </authorList>
    </citation>
    <scope>NUCLEOTIDE SEQUENCE [LARGE SCALE GENOMIC DNA]</scope>
    <source>
        <strain evidence="2 5">DSM 23870</strain>
    </source>
</reference>
<evidence type="ECO:0000313" key="3">
    <source>
        <dbReference type="EMBL" id="RXZ86369.1"/>
    </source>
</evidence>
<sequence>MRRFLTVLGASAASALFVLGLAPAAAAHADDDDQAEGKNPLQDQVDRILEAHPGGTQIAANQIAWDGGDVVLTIPSEDVSGLAAVGSCATGRFCAYSGSNQGGLQLSFSSCTGTNSIAPIGAVRSVTNARSSGTVSAFNGSSVVLTVGAGSTTNTSATITRLGC</sequence>
<keyword evidence="1" id="KW-0732">Signal</keyword>
<dbReference type="OrthoDB" id="5068397at2"/>
<keyword evidence="4" id="KW-1185">Reference proteome</keyword>
<accession>A0A4Q2M3F7</accession>
<dbReference type="AlphaFoldDB" id="A0A4Q2M3F7"/>
<evidence type="ECO:0000313" key="5">
    <source>
        <dbReference type="Proteomes" id="UP000581087"/>
    </source>
</evidence>
<evidence type="ECO:0000313" key="2">
    <source>
        <dbReference type="EMBL" id="NYD66041.1"/>
    </source>
</evidence>
<name>A0A4Q2M3F7_9MICO</name>
<proteinExistence type="predicted"/>
<feature type="signal peptide" evidence="1">
    <location>
        <begin position="1"/>
        <end position="29"/>
    </location>
</feature>
<feature type="chain" id="PRO_5036119093" evidence="1">
    <location>
        <begin position="30"/>
        <end position="164"/>
    </location>
</feature>
<dbReference type="EMBL" id="JACCBI010000001">
    <property type="protein sequence ID" value="NYD66041.1"/>
    <property type="molecule type" value="Genomic_DNA"/>
</dbReference>
<evidence type="ECO:0000256" key="1">
    <source>
        <dbReference type="SAM" id="SignalP"/>
    </source>
</evidence>
<protein>
    <submittedName>
        <fullName evidence="3">Uncharacterized protein</fullName>
    </submittedName>
</protein>
<gene>
    <name evidence="2" type="ORF">BJ972_000560</name>
    <name evidence="3" type="ORF">ESP50_11475</name>
</gene>
<dbReference type="RefSeq" id="WP_129175233.1">
    <property type="nucleotide sequence ID" value="NZ_JACCBI010000001.1"/>
</dbReference>
<reference evidence="3 4" key="1">
    <citation type="submission" date="2019-01" db="EMBL/GenBank/DDBJ databases">
        <title>Agromyces.</title>
        <authorList>
            <person name="Li J."/>
        </authorList>
    </citation>
    <scope>NUCLEOTIDE SEQUENCE [LARGE SCALE GENOMIC DNA]</scope>
    <source>
        <strain evidence="3 4">DSM 23870</strain>
    </source>
</reference>
<comment type="caution">
    <text evidence="3">The sequence shown here is derived from an EMBL/GenBank/DDBJ whole genome shotgun (WGS) entry which is preliminary data.</text>
</comment>
<dbReference type="Proteomes" id="UP000581087">
    <property type="component" value="Unassembled WGS sequence"/>
</dbReference>
<dbReference type="EMBL" id="SDPM01000005">
    <property type="protein sequence ID" value="RXZ86369.1"/>
    <property type="molecule type" value="Genomic_DNA"/>
</dbReference>
<dbReference type="Pfam" id="PF03995">
    <property type="entry name" value="Inhibitor_I36"/>
    <property type="match status" value="1"/>
</dbReference>